<dbReference type="PANTHER" id="PTHR11439:SF463">
    <property type="entry name" value="REVERSE TRANSCRIPTASE TY1_COPIA-TYPE DOMAIN-CONTAINING PROTEIN"/>
    <property type="match status" value="1"/>
</dbReference>
<dbReference type="OrthoDB" id="3344688at2759"/>
<reference evidence="1" key="1">
    <citation type="submission" date="2021-03" db="EMBL/GenBank/DDBJ databases">
        <title>Draft genome sequence of rust myrtle Austropuccinia psidii MF-1, a brazilian biotype.</title>
        <authorList>
            <person name="Quecine M.C."/>
            <person name="Pachon D.M.R."/>
            <person name="Bonatelli M.L."/>
            <person name="Correr F.H."/>
            <person name="Franceschini L.M."/>
            <person name="Leite T.F."/>
            <person name="Margarido G.R.A."/>
            <person name="Almeida C.A."/>
            <person name="Ferrarezi J.A."/>
            <person name="Labate C.A."/>
        </authorList>
    </citation>
    <scope>NUCLEOTIDE SEQUENCE</scope>
    <source>
        <strain evidence="1">MF-1</strain>
    </source>
</reference>
<keyword evidence="2" id="KW-1185">Reference proteome</keyword>
<dbReference type="CDD" id="cd09272">
    <property type="entry name" value="RNase_HI_RT_Ty1"/>
    <property type="match status" value="1"/>
</dbReference>
<evidence type="ECO:0000313" key="1">
    <source>
        <dbReference type="EMBL" id="MBW0530453.1"/>
    </source>
</evidence>
<dbReference type="AlphaFoldDB" id="A0A9Q3I709"/>
<protein>
    <recommendedName>
        <fullName evidence="3">Reverse transcriptase Ty1/copia-type domain-containing protein</fullName>
    </recommendedName>
</protein>
<dbReference type="Proteomes" id="UP000765509">
    <property type="component" value="Unassembled WGS sequence"/>
</dbReference>
<organism evidence="1 2">
    <name type="scientific">Austropuccinia psidii MF-1</name>
    <dbReference type="NCBI Taxonomy" id="1389203"/>
    <lineage>
        <taxon>Eukaryota</taxon>
        <taxon>Fungi</taxon>
        <taxon>Dikarya</taxon>
        <taxon>Basidiomycota</taxon>
        <taxon>Pucciniomycotina</taxon>
        <taxon>Pucciniomycetes</taxon>
        <taxon>Pucciniales</taxon>
        <taxon>Sphaerophragmiaceae</taxon>
        <taxon>Austropuccinia</taxon>
    </lineage>
</organism>
<sequence>MTDCKPVSKLMAPSSRLKEACKEERHALKEQNINYQQEIVKISYLQVATRGGKLPNIQTSSDTDYASCKDTRKSITGYRTMVGNSFINRKSKKQTTISTSSCEANYKAQFEGGKDLVWTEILLQDLQISVDYPLTLNGDNQGSIALAKNPQLHEQTKIFDTIFHWIQEMMMKKKINNTYIWTQQIPADGLTKALP</sequence>
<dbReference type="PANTHER" id="PTHR11439">
    <property type="entry name" value="GAG-POL-RELATED RETROTRANSPOSON"/>
    <property type="match status" value="1"/>
</dbReference>
<gene>
    <name evidence="1" type="ORF">O181_070168</name>
</gene>
<evidence type="ECO:0008006" key="3">
    <source>
        <dbReference type="Google" id="ProtNLM"/>
    </source>
</evidence>
<name>A0A9Q3I709_9BASI</name>
<evidence type="ECO:0000313" key="2">
    <source>
        <dbReference type="Proteomes" id="UP000765509"/>
    </source>
</evidence>
<comment type="caution">
    <text evidence="1">The sequence shown here is derived from an EMBL/GenBank/DDBJ whole genome shotgun (WGS) entry which is preliminary data.</text>
</comment>
<dbReference type="EMBL" id="AVOT02036017">
    <property type="protein sequence ID" value="MBW0530453.1"/>
    <property type="molecule type" value="Genomic_DNA"/>
</dbReference>
<proteinExistence type="predicted"/>
<accession>A0A9Q3I709</accession>